<dbReference type="Gene3D" id="3.40.630.30">
    <property type="match status" value="1"/>
</dbReference>
<dbReference type="Pfam" id="PF13302">
    <property type="entry name" value="Acetyltransf_3"/>
    <property type="match status" value="1"/>
</dbReference>
<dbReference type="EMBL" id="JXTP01000051">
    <property type="protein sequence ID" value="KIU27223.1"/>
    <property type="molecule type" value="Genomic_DNA"/>
</dbReference>
<sequence length="184" mass="20604">MISAVTDRLTLRRFTDSDGPALFAYLHRPNASCFASMAVADEAAAEAEARKRAEGDEYVAVCRTGTDELIGDLFAVREGDTVSVGWHYNPVHAGAGYAFEAAWALFDGLFGRYGVRRIYAYVEDSNVRSQRLCERLGMRREGLFLDFVSFINDAKGHPIFENTFQYAMLSREWRARDPALSPLS</sequence>
<proteinExistence type="predicted"/>
<dbReference type="InterPro" id="IPR051531">
    <property type="entry name" value="N-acetyltransferase"/>
</dbReference>
<comment type="caution">
    <text evidence="2">The sequence shown here is derived from an EMBL/GenBank/DDBJ whole genome shotgun (WGS) entry which is preliminary data.</text>
</comment>
<accession>A0A0D1K133</accession>
<evidence type="ECO:0000313" key="2">
    <source>
        <dbReference type="EMBL" id="KIU27223.1"/>
    </source>
</evidence>
<dbReference type="Proteomes" id="UP000033203">
    <property type="component" value="Unassembled WGS sequence"/>
</dbReference>
<dbReference type="AlphaFoldDB" id="A0A0D1K133"/>
<dbReference type="PANTHER" id="PTHR43792">
    <property type="entry name" value="GNAT FAMILY, PUTATIVE (AFU_ORTHOLOGUE AFUA_3G00765)-RELATED-RELATED"/>
    <property type="match status" value="1"/>
</dbReference>
<evidence type="ECO:0000259" key="1">
    <source>
        <dbReference type="Pfam" id="PF13302"/>
    </source>
</evidence>
<evidence type="ECO:0000313" key="3">
    <source>
        <dbReference type="Proteomes" id="UP000033203"/>
    </source>
</evidence>
<reference evidence="2 3" key="1">
    <citation type="submission" date="2015-01" db="EMBL/GenBank/DDBJ databases">
        <title>Genome of Sphingomonas taxi strain 30a.</title>
        <authorList>
            <person name="Eevers N."/>
            <person name="Van Hamme J."/>
            <person name="Bottos E."/>
            <person name="Weyens N."/>
            <person name="Vangronsveld J."/>
        </authorList>
    </citation>
    <scope>NUCLEOTIDE SEQUENCE [LARGE SCALE GENOMIC DNA]</scope>
    <source>
        <strain evidence="2 3">30a</strain>
    </source>
</reference>
<dbReference type="GO" id="GO:0016747">
    <property type="term" value="F:acyltransferase activity, transferring groups other than amino-acyl groups"/>
    <property type="evidence" value="ECO:0007669"/>
    <property type="project" value="InterPro"/>
</dbReference>
<name>A0A0D1K133_9SPHN</name>
<gene>
    <name evidence="2" type="ORF">SR41_10905</name>
</gene>
<organism evidence="2 3">
    <name type="scientific">Sphingomonas melonis</name>
    <dbReference type="NCBI Taxonomy" id="152682"/>
    <lineage>
        <taxon>Bacteria</taxon>
        <taxon>Pseudomonadati</taxon>
        <taxon>Pseudomonadota</taxon>
        <taxon>Alphaproteobacteria</taxon>
        <taxon>Sphingomonadales</taxon>
        <taxon>Sphingomonadaceae</taxon>
        <taxon>Sphingomonas</taxon>
    </lineage>
</organism>
<dbReference type="PANTHER" id="PTHR43792:SF1">
    <property type="entry name" value="N-ACETYLTRANSFERASE DOMAIN-CONTAINING PROTEIN"/>
    <property type="match status" value="1"/>
</dbReference>
<keyword evidence="2" id="KW-0808">Transferase</keyword>
<protein>
    <submittedName>
        <fullName evidence="2">GCN5 family acetyltransferase</fullName>
    </submittedName>
</protein>
<feature type="domain" description="N-acetyltransferase" evidence="1">
    <location>
        <begin position="8"/>
        <end position="139"/>
    </location>
</feature>
<dbReference type="PATRIC" id="fig|1549858.7.peg.1832"/>
<dbReference type="InterPro" id="IPR016181">
    <property type="entry name" value="Acyl_CoA_acyltransferase"/>
</dbReference>
<dbReference type="InterPro" id="IPR000182">
    <property type="entry name" value="GNAT_dom"/>
</dbReference>
<dbReference type="SUPFAM" id="SSF55729">
    <property type="entry name" value="Acyl-CoA N-acyltransferases (Nat)"/>
    <property type="match status" value="1"/>
</dbReference>